<dbReference type="AlphaFoldDB" id="A0AAV5VAJ8"/>
<feature type="non-terminal residue" evidence="2">
    <location>
        <position position="1"/>
    </location>
</feature>
<comment type="caution">
    <text evidence="2">The sequence shown here is derived from an EMBL/GenBank/DDBJ whole genome shotgun (WGS) entry which is preliminary data.</text>
</comment>
<accession>A0AAV5VAJ8</accession>
<evidence type="ECO:0000313" key="3">
    <source>
        <dbReference type="Proteomes" id="UP001432322"/>
    </source>
</evidence>
<name>A0AAV5VAJ8_9BILA</name>
<evidence type="ECO:0000256" key="1">
    <source>
        <dbReference type="SAM" id="MobiDB-lite"/>
    </source>
</evidence>
<feature type="non-terminal residue" evidence="2">
    <location>
        <position position="89"/>
    </location>
</feature>
<gene>
    <name evidence="2" type="ORF">PFISCL1PPCAC_7978</name>
</gene>
<evidence type="ECO:0000313" key="2">
    <source>
        <dbReference type="EMBL" id="GMT16681.1"/>
    </source>
</evidence>
<protein>
    <recommendedName>
        <fullName evidence="4">Clade I nitrous oxide reductase</fullName>
    </recommendedName>
</protein>
<dbReference type="EMBL" id="BTSY01000002">
    <property type="protein sequence ID" value="GMT16681.1"/>
    <property type="molecule type" value="Genomic_DNA"/>
</dbReference>
<proteinExistence type="predicted"/>
<dbReference type="Proteomes" id="UP001432322">
    <property type="component" value="Unassembled WGS sequence"/>
</dbReference>
<keyword evidence="3" id="KW-1185">Reference proteome</keyword>
<sequence length="89" mass="9493">RLFVDLLTFRQIDSVRVNRSPGVAEQRLGHLVALLVHIPQHENAASFGELDGHQSADAASGASDKTHITFDALSGQNSHGHAGFDHGDA</sequence>
<reference evidence="2" key="1">
    <citation type="submission" date="2023-10" db="EMBL/GenBank/DDBJ databases">
        <title>Genome assembly of Pristionchus species.</title>
        <authorList>
            <person name="Yoshida K."/>
            <person name="Sommer R.J."/>
        </authorList>
    </citation>
    <scope>NUCLEOTIDE SEQUENCE</scope>
    <source>
        <strain evidence="2">RS5133</strain>
    </source>
</reference>
<feature type="region of interest" description="Disordered" evidence="1">
    <location>
        <begin position="47"/>
        <end position="89"/>
    </location>
</feature>
<evidence type="ECO:0008006" key="4">
    <source>
        <dbReference type="Google" id="ProtNLM"/>
    </source>
</evidence>
<organism evidence="2 3">
    <name type="scientific">Pristionchus fissidentatus</name>
    <dbReference type="NCBI Taxonomy" id="1538716"/>
    <lineage>
        <taxon>Eukaryota</taxon>
        <taxon>Metazoa</taxon>
        <taxon>Ecdysozoa</taxon>
        <taxon>Nematoda</taxon>
        <taxon>Chromadorea</taxon>
        <taxon>Rhabditida</taxon>
        <taxon>Rhabditina</taxon>
        <taxon>Diplogasteromorpha</taxon>
        <taxon>Diplogasteroidea</taxon>
        <taxon>Neodiplogasteridae</taxon>
        <taxon>Pristionchus</taxon>
    </lineage>
</organism>